<name>A0A1E5QLE3_9CYAN</name>
<dbReference type="EMBL" id="MJGC01000050">
    <property type="protein sequence ID" value="OEJ75460.1"/>
    <property type="molecule type" value="Genomic_DNA"/>
</dbReference>
<organism evidence="2">
    <name type="scientific">Desertifilum tharense IPPAS B-1220</name>
    <dbReference type="NCBI Taxonomy" id="1781255"/>
    <lineage>
        <taxon>Bacteria</taxon>
        <taxon>Bacillati</taxon>
        <taxon>Cyanobacteriota</taxon>
        <taxon>Cyanophyceae</taxon>
        <taxon>Desertifilales</taxon>
        <taxon>Desertifilaceae</taxon>
        <taxon>Desertifilum</taxon>
    </lineage>
</organism>
<evidence type="ECO:0000256" key="1">
    <source>
        <dbReference type="SAM" id="Phobius"/>
    </source>
</evidence>
<dbReference type="STRING" id="1781255.BH720_09445"/>
<protein>
    <recommendedName>
        <fullName evidence="3">Low-complexity tail membrane protein</fullName>
    </recommendedName>
</protein>
<dbReference type="AlphaFoldDB" id="A0A1E5QLE3"/>
<evidence type="ECO:0000313" key="2">
    <source>
        <dbReference type="EMBL" id="OEJ75460.1"/>
    </source>
</evidence>
<keyword evidence="1" id="KW-1133">Transmembrane helix</keyword>
<dbReference type="RefSeq" id="WP_069966940.1">
    <property type="nucleotide sequence ID" value="NZ_CM124774.1"/>
</dbReference>
<feature type="transmembrane region" description="Helical" evidence="1">
    <location>
        <begin position="96"/>
        <end position="118"/>
    </location>
</feature>
<evidence type="ECO:0008006" key="3">
    <source>
        <dbReference type="Google" id="ProtNLM"/>
    </source>
</evidence>
<keyword evidence="1" id="KW-0812">Transmembrane</keyword>
<dbReference type="OrthoDB" id="484731at2"/>
<accession>A0A1E5QLE3</accession>
<reference evidence="2" key="1">
    <citation type="submission" date="2016-09" db="EMBL/GenBank/DDBJ databases">
        <title>Draft genome of thermotolerant cyanobacterium Desertifilum sp. strain IPPAS B-1220.</title>
        <authorList>
            <person name="Sinetova M.A."/>
            <person name="Bolakhan K."/>
            <person name="Zayadan B.K."/>
            <person name="Mironov K.S."/>
            <person name="Ustinova V."/>
            <person name="Kupriyanova E.V."/>
            <person name="Sidorov R.A."/>
            <person name="Skrypnik A.N."/>
            <person name="Gogoleva N.E."/>
            <person name="Gogolev Y.V."/>
            <person name="Los D.A."/>
        </authorList>
    </citation>
    <scope>NUCLEOTIDE SEQUENCE [LARGE SCALE GENOMIC DNA]</scope>
    <source>
        <strain evidence="2">IPPAS B-1220</strain>
    </source>
</reference>
<feature type="transmembrane region" description="Helical" evidence="1">
    <location>
        <begin position="130"/>
        <end position="150"/>
    </location>
</feature>
<proteinExistence type="predicted"/>
<dbReference type="NCBIfam" id="NF033183">
    <property type="entry name" value="colliding_TM"/>
    <property type="match status" value="1"/>
</dbReference>
<sequence length="202" mass="22390">MKKSFWSEPYLWIHASGLAVLPLALGVCWLGLAAGDPVFPVWLEYLAIALVGIVPIFAMQWFRPFNIFSILLICLRPEVLSEEQRRILSLFKLPSHRLVAAIAPAILSIVLWKIYVWAPMAAAVTPFPPGWRLVGLAVGAIAFGASNLFLQVPISVFRVLLTPETTFATTAPYPVEQIRSDFTNPGLPVRQILPPMKEEQSA</sequence>
<feature type="transmembrane region" description="Helical" evidence="1">
    <location>
        <begin position="45"/>
        <end position="75"/>
    </location>
</feature>
<dbReference type="InterPro" id="IPR049610">
    <property type="entry name" value="LCTMP-like"/>
</dbReference>
<gene>
    <name evidence="2" type="ORF">BH720_09445</name>
</gene>
<comment type="caution">
    <text evidence="2">The sequence shown here is derived from an EMBL/GenBank/DDBJ whole genome shotgun (WGS) entry which is preliminary data.</text>
</comment>
<keyword evidence="1" id="KW-0472">Membrane</keyword>